<protein>
    <submittedName>
        <fullName evidence="2">Uncharacterized protein</fullName>
    </submittedName>
</protein>
<accession>A0A0B1S5A8</accession>
<feature type="region of interest" description="Disordered" evidence="1">
    <location>
        <begin position="28"/>
        <end position="47"/>
    </location>
</feature>
<evidence type="ECO:0000256" key="1">
    <source>
        <dbReference type="SAM" id="MobiDB-lite"/>
    </source>
</evidence>
<dbReference type="EMBL" id="KN609567">
    <property type="protein sequence ID" value="KHJ78647.1"/>
    <property type="molecule type" value="Genomic_DNA"/>
</dbReference>
<feature type="compositionally biased region" description="Polar residues" evidence="1">
    <location>
        <begin position="30"/>
        <end position="40"/>
    </location>
</feature>
<evidence type="ECO:0000313" key="2">
    <source>
        <dbReference type="EMBL" id="KHJ78647.1"/>
    </source>
</evidence>
<organism evidence="2 3">
    <name type="scientific">Oesophagostomum dentatum</name>
    <name type="common">Nodular worm</name>
    <dbReference type="NCBI Taxonomy" id="61180"/>
    <lineage>
        <taxon>Eukaryota</taxon>
        <taxon>Metazoa</taxon>
        <taxon>Ecdysozoa</taxon>
        <taxon>Nematoda</taxon>
        <taxon>Chromadorea</taxon>
        <taxon>Rhabditida</taxon>
        <taxon>Rhabditina</taxon>
        <taxon>Rhabditomorpha</taxon>
        <taxon>Strongyloidea</taxon>
        <taxon>Strongylidae</taxon>
        <taxon>Oesophagostomum</taxon>
    </lineage>
</organism>
<reference evidence="2 3" key="1">
    <citation type="submission" date="2014-03" db="EMBL/GenBank/DDBJ databases">
        <title>Draft genome of the hookworm Oesophagostomum dentatum.</title>
        <authorList>
            <person name="Mitreva M."/>
        </authorList>
    </citation>
    <scope>NUCLEOTIDE SEQUENCE [LARGE SCALE GENOMIC DNA]</scope>
    <source>
        <strain evidence="2 3">OD-Hann</strain>
    </source>
</reference>
<dbReference type="Proteomes" id="UP000053660">
    <property type="component" value="Unassembled WGS sequence"/>
</dbReference>
<gene>
    <name evidence="2" type="ORF">OESDEN_21730</name>
</gene>
<name>A0A0B1S5A8_OESDE</name>
<dbReference type="OrthoDB" id="20839at2759"/>
<dbReference type="AlphaFoldDB" id="A0A0B1S5A8"/>
<keyword evidence="3" id="KW-1185">Reference proteome</keyword>
<sequence>MRIEQDTDDDKVHMISLCQRHRSAKIFDDSASSGSNQQCGSDEETEGQASSGMLRHLEQICYQFVDYREIAERLSLDHLCVSDVFEYWKWRRLSNNGKPLIDNLQDEITIDEPEQLQLELPEFVGGDYGTQLTGKRGRGRPKKGAAEGKDVKALPHAPYTPKRMTKAVRSWVRLCNSLHKGHDLLGLVLRKTKEEWNYLHICGSAATLIAEHISRPVPFSERTMAYLNESIERLYTEDVLNEGEARADELCHCSEQPTPSETPSLPRYVFFLYF</sequence>
<proteinExistence type="predicted"/>
<evidence type="ECO:0000313" key="3">
    <source>
        <dbReference type="Proteomes" id="UP000053660"/>
    </source>
</evidence>